<dbReference type="PANTHER" id="PTHR44591">
    <property type="entry name" value="STRESS RESPONSE REGULATOR PROTEIN 1"/>
    <property type="match status" value="1"/>
</dbReference>
<organism evidence="5 6">
    <name type="scientific">Pelagicoccus enzymogenes</name>
    <dbReference type="NCBI Taxonomy" id="2773457"/>
    <lineage>
        <taxon>Bacteria</taxon>
        <taxon>Pseudomonadati</taxon>
        <taxon>Verrucomicrobiota</taxon>
        <taxon>Opitutia</taxon>
        <taxon>Puniceicoccales</taxon>
        <taxon>Pelagicoccaceae</taxon>
        <taxon>Pelagicoccus</taxon>
    </lineage>
</organism>
<dbReference type="SMART" id="SM00448">
    <property type="entry name" value="REC"/>
    <property type="match status" value="1"/>
</dbReference>
<sequence length="179" mass="20417">MQKIRPKSKHRVVVVEDDRTSRKLITRILEQAGYDVLECGEGKDALHIAEMNPPRAMIVDVMLPDMKGTKIVEELTYNNDCRFTKYLFLTGILANRAAKPNYFFQIDGARYRALSKPIRKGQLLRHLADAVTHSMEMEEAERLEKQKKESAMPRSSSNAVRNEDDLIADDQVILSDGLN</sequence>
<feature type="compositionally biased region" description="Basic and acidic residues" evidence="3">
    <location>
        <begin position="140"/>
        <end position="151"/>
    </location>
</feature>
<dbReference type="EMBL" id="JACYFG010000036">
    <property type="protein sequence ID" value="MBD5780531.1"/>
    <property type="molecule type" value="Genomic_DNA"/>
</dbReference>
<dbReference type="InterPro" id="IPR001789">
    <property type="entry name" value="Sig_transdc_resp-reg_receiver"/>
</dbReference>
<gene>
    <name evidence="5" type="ORF">IEN85_13605</name>
</gene>
<evidence type="ECO:0000256" key="1">
    <source>
        <dbReference type="ARBA" id="ARBA00022553"/>
    </source>
</evidence>
<dbReference type="InterPro" id="IPR011006">
    <property type="entry name" value="CheY-like_superfamily"/>
</dbReference>
<dbReference type="PANTHER" id="PTHR44591:SF3">
    <property type="entry name" value="RESPONSE REGULATORY DOMAIN-CONTAINING PROTEIN"/>
    <property type="match status" value="1"/>
</dbReference>
<dbReference type="InterPro" id="IPR050595">
    <property type="entry name" value="Bact_response_regulator"/>
</dbReference>
<evidence type="ECO:0000313" key="5">
    <source>
        <dbReference type="EMBL" id="MBD5780531.1"/>
    </source>
</evidence>
<dbReference type="PROSITE" id="PS50110">
    <property type="entry name" value="RESPONSE_REGULATORY"/>
    <property type="match status" value="1"/>
</dbReference>
<dbReference type="SUPFAM" id="SSF52172">
    <property type="entry name" value="CheY-like"/>
    <property type="match status" value="1"/>
</dbReference>
<dbReference type="RefSeq" id="WP_191617628.1">
    <property type="nucleotide sequence ID" value="NZ_JACYFG010000036.1"/>
</dbReference>
<reference evidence="5" key="1">
    <citation type="submission" date="2020-09" db="EMBL/GenBank/DDBJ databases">
        <title>Pelagicoccus enzymogenes sp. nov. with an EPS production, isolated from marine sediment.</title>
        <authorList>
            <person name="Feng X."/>
        </authorList>
    </citation>
    <scope>NUCLEOTIDE SEQUENCE</scope>
    <source>
        <strain evidence="5">NFK12</strain>
    </source>
</reference>
<feature type="region of interest" description="Disordered" evidence="3">
    <location>
        <begin position="137"/>
        <end position="164"/>
    </location>
</feature>
<accession>A0A927FB36</accession>
<feature type="domain" description="Response regulatory" evidence="4">
    <location>
        <begin position="11"/>
        <end position="131"/>
    </location>
</feature>
<dbReference type="Pfam" id="PF00072">
    <property type="entry name" value="Response_reg"/>
    <property type="match status" value="1"/>
</dbReference>
<dbReference type="GO" id="GO:0000160">
    <property type="term" value="P:phosphorelay signal transduction system"/>
    <property type="evidence" value="ECO:0007669"/>
    <property type="project" value="InterPro"/>
</dbReference>
<proteinExistence type="predicted"/>
<evidence type="ECO:0000259" key="4">
    <source>
        <dbReference type="PROSITE" id="PS50110"/>
    </source>
</evidence>
<dbReference type="Proteomes" id="UP000622317">
    <property type="component" value="Unassembled WGS sequence"/>
</dbReference>
<keyword evidence="1 2" id="KW-0597">Phosphoprotein</keyword>
<evidence type="ECO:0000313" key="6">
    <source>
        <dbReference type="Proteomes" id="UP000622317"/>
    </source>
</evidence>
<name>A0A927FB36_9BACT</name>
<keyword evidence="6" id="KW-1185">Reference proteome</keyword>
<dbReference type="AlphaFoldDB" id="A0A927FB36"/>
<protein>
    <submittedName>
        <fullName evidence="5">Response regulator</fullName>
    </submittedName>
</protein>
<evidence type="ECO:0000256" key="3">
    <source>
        <dbReference type="SAM" id="MobiDB-lite"/>
    </source>
</evidence>
<feature type="modified residue" description="4-aspartylphosphate" evidence="2">
    <location>
        <position position="60"/>
    </location>
</feature>
<comment type="caution">
    <text evidence="5">The sequence shown here is derived from an EMBL/GenBank/DDBJ whole genome shotgun (WGS) entry which is preliminary data.</text>
</comment>
<evidence type="ECO:0000256" key="2">
    <source>
        <dbReference type="PROSITE-ProRule" id="PRU00169"/>
    </source>
</evidence>
<dbReference type="Gene3D" id="3.40.50.2300">
    <property type="match status" value="1"/>
</dbReference>